<evidence type="ECO:0000313" key="5">
    <source>
        <dbReference type="Proteomes" id="UP001244341"/>
    </source>
</evidence>
<dbReference type="PANTHER" id="PTHR10381:SF11">
    <property type="entry name" value="ATP-DEPENDENT CLP PROTEASE PROTEOLYTIC SUBUNIT, MITOCHONDRIAL"/>
    <property type="match status" value="1"/>
</dbReference>
<evidence type="ECO:0000313" key="4">
    <source>
        <dbReference type="EMBL" id="WIA19006.1"/>
    </source>
</evidence>
<dbReference type="EMBL" id="CP126217">
    <property type="protein sequence ID" value="WIA19006.1"/>
    <property type="molecule type" value="Genomic_DNA"/>
</dbReference>
<protein>
    <recommendedName>
        <fullName evidence="2">ATP-dependent Clp protease proteolytic subunit</fullName>
    </recommendedName>
</protein>
<dbReference type="CDD" id="cd07017">
    <property type="entry name" value="S14_ClpP_2"/>
    <property type="match status" value="1"/>
</dbReference>
<reference evidence="4 5" key="1">
    <citation type="submission" date="2023-05" db="EMBL/GenBank/DDBJ databases">
        <title>A 100% complete, gapless, phased diploid assembly of the Scenedesmus obliquus UTEX 3031 genome.</title>
        <authorList>
            <person name="Biondi T.C."/>
            <person name="Hanschen E.R."/>
            <person name="Kwon T."/>
            <person name="Eng W."/>
            <person name="Kruse C.P.S."/>
            <person name="Koehler S.I."/>
            <person name="Kunde Y."/>
            <person name="Gleasner C.D."/>
            <person name="You Mak K.T."/>
            <person name="Polle J."/>
            <person name="Hovde B.T."/>
            <person name="Starkenburg S.R."/>
        </authorList>
    </citation>
    <scope>NUCLEOTIDE SEQUENCE [LARGE SCALE GENOMIC DNA]</scope>
    <source>
        <strain evidence="4 5">DOE0152z</strain>
    </source>
</reference>
<sequence>MLAASQRQAAGSRLAVPCAPSSSSFSGKLVRASPVQQTGRPGSRRLVVQARKLSHLRRKLWREAGPPPDLATRLFSERIIYLGMPIDSSVAELITAQLFVLSQEAPDPIYFYINSTGIAKSNSKYGNEHEAIAVYHMMRGVEKFCPIYTLCIGNAFGEAALLLAAGSKGKRAALRSSTLMIRQPLQRLSGMQASDIDIYRRVTREKTATMAKYLAASTGKEEEAIMQDFSRPRYFSAFEAAEYGLIDQVLEPKDGKVVYKDWDQLGSEIGQLETFEDDEQPLPQNVMYPGTSDYWPYDGSN</sequence>
<evidence type="ECO:0000256" key="1">
    <source>
        <dbReference type="ARBA" id="ARBA00007039"/>
    </source>
</evidence>
<dbReference type="Proteomes" id="UP001244341">
    <property type="component" value="Chromosome 10b"/>
</dbReference>
<organism evidence="4 5">
    <name type="scientific">Tetradesmus obliquus</name>
    <name type="common">Green alga</name>
    <name type="synonym">Acutodesmus obliquus</name>
    <dbReference type="NCBI Taxonomy" id="3088"/>
    <lineage>
        <taxon>Eukaryota</taxon>
        <taxon>Viridiplantae</taxon>
        <taxon>Chlorophyta</taxon>
        <taxon>core chlorophytes</taxon>
        <taxon>Chlorophyceae</taxon>
        <taxon>CS clade</taxon>
        <taxon>Sphaeropleales</taxon>
        <taxon>Scenedesmaceae</taxon>
        <taxon>Tetradesmus</taxon>
    </lineage>
</organism>
<feature type="region of interest" description="Disordered" evidence="3">
    <location>
        <begin position="15"/>
        <end position="43"/>
    </location>
</feature>
<comment type="similarity">
    <text evidence="1 2">Belongs to the peptidase S14 family.</text>
</comment>
<dbReference type="InterPro" id="IPR023562">
    <property type="entry name" value="ClpP/TepA"/>
</dbReference>
<dbReference type="PANTHER" id="PTHR10381">
    <property type="entry name" value="ATP-DEPENDENT CLP PROTEASE PROTEOLYTIC SUBUNIT"/>
    <property type="match status" value="1"/>
</dbReference>
<name>A0ABY8UFW4_TETOB</name>
<proteinExistence type="inferred from homology"/>
<dbReference type="SUPFAM" id="SSF52096">
    <property type="entry name" value="ClpP/crotonase"/>
    <property type="match status" value="1"/>
</dbReference>
<gene>
    <name evidence="4" type="ORF">OEZ85_003669</name>
</gene>
<keyword evidence="5" id="KW-1185">Reference proteome</keyword>
<dbReference type="Pfam" id="PF00574">
    <property type="entry name" value="CLP_protease"/>
    <property type="match status" value="1"/>
</dbReference>
<evidence type="ECO:0000256" key="2">
    <source>
        <dbReference type="RuleBase" id="RU003567"/>
    </source>
</evidence>
<dbReference type="InterPro" id="IPR029045">
    <property type="entry name" value="ClpP/crotonase-like_dom_sf"/>
</dbReference>
<evidence type="ECO:0000256" key="3">
    <source>
        <dbReference type="SAM" id="MobiDB-lite"/>
    </source>
</evidence>
<accession>A0ABY8UFW4</accession>
<dbReference type="InterPro" id="IPR001907">
    <property type="entry name" value="ClpP"/>
</dbReference>
<dbReference type="PRINTS" id="PR00127">
    <property type="entry name" value="CLPPROTEASEP"/>
</dbReference>
<dbReference type="Gene3D" id="3.90.226.10">
    <property type="entry name" value="2-enoyl-CoA Hydratase, Chain A, domain 1"/>
    <property type="match status" value="1"/>
</dbReference>